<dbReference type="GO" id="GO:0016491">
    <property type="term" value="F:oxidoreductase activity"/>
    <property type="evidence" value="ECO:0007669"/>
    <property type="project" value="TreeGrafter"/>
</dbReference>
<keyword evidence="3" id="KW-1185">Reference proteome</keyword>
<dbReference type="InterPro" id="IPR029063">
    <property type="entry name" value="SAM-dependent_MTases_sf"/>
</dbReference>
<dbReference type="PANTHER" id="PTHR43544">
    <property type="entry name" value="SHORT-CHAIN DEHYDROGENASE/REDUCTASE"/>
    <property type="match status" value="1"/>
</dbReference>
<dbReference type="InterPro" id="IPR036291">
    <property type="entry name" value="NAD(P)-bd_dom_sf"/>
</dbReference>
<gene>
    <name evidence="2" type="ORF">QIS74_01176</name>
</gene>
<evidence type="ECO:0000313" key="2">
    <source>
        <dbReference type="EMBL" id="KAK6227621.1"/>
    </source>
</evidence>
<dbReference type="PANTHER" id="PTHR43544:SF26">
    <property type="entry name" value="SHORT CHAIN DEHYDROGENASE_REDUCTASE FAMILY OXIDOREDUCTASE (JCVI)"/>
    <property type="match status" value="1"/>
</dbReference>
<evidence type="ECO:0000256" key="1">
    <source>
        <dbReference type="ARBA" id="ARBA00006484"/>
    </source>
</evidence>
<comment type="similarity">
    <text evidence="1">Belongs to the short-chain dehydrogenases/reductases (SDR) family.</text>
</comment>
<dbReference type="SUPFAM" id="SSF53335">
    <property type="entry name" value="S-adenosyl-L-methionine-dependent methyltransferases"/>
    <property type="match status" value="1"/>
</dbReference>
<dbReference type="Pfam" id="PF13489">
    <property type="entry name" value="Methyltransf_23"/>
    <property type="match status" value="1"/>
</dbReference>
<dbReference type="AlphaFoldDB" id="A0AAV9TVR9"/>
<comment type="caution">
    <text evidence="2">The sequence shown here is derived from an EMBL/GenBank/DDBJ whole genome shotgun (WGS) entry which is preliminary data.</text>
</comment>
<sequence>MANTVYVITGTNKGIGLGLVKALIARPSTTVVASVRSDQAAASLKSSVEDVAKGDKSELHIMLLDFTKAPEPAKVLEAFNAATSGTVGRIDVVVSNAAVASPGTPSLAISSEDLRNAFEINTIAPLMVFQGLWPLMNQPRATGDVPAKFIGITSSVGSIESQEPFPGGAYGPSKAALNWLVKSLHNQHENLVSVAVHPGWVQTDMGYHAAKEWKYDAGPPVTVDDSVKGVLGAIDGASRETTSGKLVTQTDLTHHLWLLTWDDALCKCPKKDGAKRVLDIGTGTGIWALDYADEHPEAIVLGVDLSPIQPDFFEVDDVEKEWTWVEPFDFIFIRSMIASFSSWPDILAKAYQSLEPGGYLELHDHMLPLKCQDGTMTEEFKPYKWNNLLIEATNQIGRPINVPSTFKQMLEDAGFVDVEERVATWPFNPWPQDPKLRDIGFWAQETALAGIEAVSMALFTRVLDWSPEEAWVFCAEVRNEHKKVGVHAYYDVYGVWGRKPEEKKDGNPEADQA</sequence>
<dbReference type="EMBL" id="JASAOK010000001">
    <property type="protein sequence ID" value="KAK6227621.1"/>
    <property type="molecule type" value="Genomic_DNA"/>
</dbReference>
<protein>
    <submittedName>
        <fullName evidence="2">Short-chain dehydrogenase/reductase family oxidoreductase</fullName>
    </submittedName>
</protein>
<organism evidence="2 3">
    <name type="scientific">Colletotrichum tabaci</name>
    <dbReference type="NCBI Taxonomy" id="1209068"/>
    <lineage>
        <taxon>Eukaryota</taxon>
        <taxon>Fungi</taxon>
        <taxon>Dikarya</taxon>
        <taxon>Ascomycota</taxon>
        <taxon>Pezizomycotina</taxon>
        <taxon>Sordariomycetes</taxon>
        <taxon>Hypocreomycetidae</taxon>
        <taxon>Glomerellales</taxon>
        <taxon>Glomerellaceae</taxon>
        <taxon>Colletotrichum</taxon>
        <taxon>Colletotrichum destructivum species complex</taxon>
    </lineage>
</organism>
<dbReference type="InterPro" id="IPR051468">
    <property type="entry name" value="Fungal_SecMetab_SDRs"/>
</dbReference>
<accession>A0AAV9TVR9</accession>
<dbReference type="Proteomes" id="UP001327957">
    <property type="component" value="Unassembled WGS sequence"/>
</dbReference>
<dbReference type="CDD" id="cd05325">
    <property type="entry name" value="carb_red_sniffer_like_SDR_c"/>
    <property type="match status" value="1"/>
</dbReference>
<dbReference type="SUPFAM" id="SSF51735">
    <property type="entry name" value="NAD(P)-binding Rossmann-fold domains"/>
    <property type="match status" value="1"/>
</dbReference>
<proteinExistence type="inferred from homology"/>
<dbReference type="Gene3D" id="3.40.50.720">
    <property type="entry name" value="NAD(P)-binding Rossmann-like Domain"/>
    <property type="match status" value="1"/>
</dbReference>
<dbReference type="GO" id="GO:0005737">
    <property type="term" value="C:cytoplasm"/>
    <property type="evidence" value="ECO:0007669"/>
    <property type="project" value="TreeGrafter"/>
</dbReference>
<evidence type="ECO:0000313" key="3">
    <source>
        <dbReference type="Proteomes" id="UP001327957"/>
    </source>
</evidence>
<dbReference type="InterPro" id="IPR002347">
    <property type="entry name" value="SDR_fam"/>
</dbReference>
<dbReference type="Pfam" id="PF00106">
    <property type="entry name" value="adh_short"/>
    <property type="match status" value="1"/>
</dbReference>
<name>A0AAV9TVR9_9PEZI</name>
<dbReference type="CDD" id="cd02440">
    <property type="entry name" value="AdoMet_MTases"/>
    <property type="match status" value="1"/>
</dbReference>
<dbReference type="PRINTS" id="PR00081">
    <property type="entry name" value="GDHRDH"/>
</dbReference>
<reference evidence="2 3" key="1">
    <citation type="submission" date="2023-04" db="EMBL/GenBank/DDBJ databases">
        <title>Colletotrichum tabacum stain YC1 causing leaf anthracnose on Nicotiana tabacum(L.) cv.</title>
        <authorList>
            <person name="Ji Z."/>
            <person name="Wang M."/>
            <person name="Zhang J."/>
            <person name="Wang N."/>
            <person name="Zhou Z."/>
        </authorList>
    </citation>
    <scope>NUCLEOTIDE SEQUENCE [LARGE SCALE GENOMIC DNA]</scope>
    <source>
        <strain evidence="2 3">YC1</strain>
    </source>
</reference>
<dbReference type="Gene3D" id="3.40.50.150">
    <property type="entry name" value="Vaccinia Virus protein VP39"/>
    <property type="match status" value="1"/>
</dbReference>